<dbReference type="OrthoDB" id="4863392at2"/>
<organism evidence="2 3">
    <name type="scientific">Nocardioides seonyuensis</name>
    <dbReference type="NCBI Taxonomy" id="2518371"/>
    <lineage>
        <taxon>Bacteria</taxon>
        <taxon>Bacillati</taxon>
        <taxon>Actinomycetota</taxon>
        <taxon>Actinomycetes</taxon>
        <taxon>Propionibacteriales</taxon>
        <taxon>Nocardioidaceae</taxon>
        <taxon>Nocardioides</taxon>
    </lineage>
</organism>
<name>A0A4P7IB96_9ACTN</name>
<feature type="signal peptide" evidence="1">
    <location>
        <begin position="1"/>
        <end position="31"/>
    </location>
</feature>
<dbReference type="KEGG" id="nsn:EXE58_01800"/>
<proteinExistence type="predicted"/>
<keyword evidence="1" id="KW-0732">Signal</keyword>
<sequence length="200" mass="20086">MSNTRNLVRGLATVTAGLALAIPFAASPAQAEPISFNVDATATFKTAKTTVALPTGTLNADVNRATGKLTGNLTLPNASKRISFSSIPLADVTVAFHQAAPVTGTFDTVAGKASTKASFNVQVVGIRPAFAPQLNLVKGACTTKAPTTVSLSGPINLGGVSSFSGGFDLADFANCGNKLVDKAISAALSGSGNTMTAQLS</sequence>
<evidence type="ECO:0000313" key="3">
    <source>
        <dbReference type="Proteomes" id="UP000294853"/>
    </source>
</evidence>
<accession>A0A4P7IB96</accession>
<evidence type="ECO:0000313" key="2">
    <source>
        <dbReference type="EMBL" id="QBX54328.1"/>
    </source>
</evidence>
<evidence type="ECO:0000256" key="1">
    <source>
        <dbReference type="SAM" id="SignalP"/>
    </source>
</evidence>
<reference evidence="2 3" key="1">
    <citation type="submission" date="2019-03" db="EMBL/GenBank/DDBJ databases">
        <title>Three New Species of Nocardioides, Nocardioides euryhalodurans sp. nov., Nocardioides seonyuensis sp. nov. and Nocardioides eburneoflavus sp. nov. Iolated from Soil.</title>
        <authorList>
            <person name="Roh S.G."/>
            <person name="Lee C."/>
            <person name="Kim M.-K."/>
            <person name="Kim S.B."/>
        </authorList>
    </citation>
    <scope>NUCLEOTIDE SEQUENCE [LARGE SCALE GENOMIC DNA]</scope>
    <source>
        <strain evidence="2 3">MMS17-SY207-3</strain>
    </source>
</reference>
<feature type="chain" id="PRO_5020844524" description="Cholesterol esterase" evidence="1">
    <location>
        <begin position="32"/>
        <end position="200"/>
    </location>
</feature>
<dbReference type="Proteomes" id="UP000294853">
    <property type="component" value="Chromosome"/>
</dbReference>
<protein>
    <recommendedName>
        <fullName evidence="4">Cholesterol esterase</fullName>
    </recommendedName>
</protein>
<evidence type="ECO:0008006" key="4">
    <source>
        <dbReference type="Google" id="ProtNLM"/>
    </source>
</evidence>
<dbReference type="InterPro" id="IPR006311">
    <property type="entry name" value="TAT_signal"/>
</dbReference>
<gene>
    <name evidence="2" type="ORF">EXE58_01800</name>
</gene>
<dbReference type="AlphaFoldDB" id="A0A4P7IB96"/>
<dbReference type="RefSeq" id="WP_135266301.1">
    <property type="nucleotide sequence ID" value="NZ_CP038436.1"/>
</dbReference>
<dbReference type="PROSITE" id="PS51318">
    <property type="entry name" value="TAT"/>
    <property type="match status" value="1"/>
</dbReference>
<dbReference type="EMBL" id="CP038436">
    <property type="protein sequence ID" value="QBX54328.1"/>
    <property type="molecule type" value="Genomic_DNA"/>
</dbReference>
<keyword evidence="3" id="KW-1185">Reference proteome</keyword>